<dbReference type="AlphaFoldDB" id="A0A7W7C7I9"/>
<dbReference type="InterPro" id="IPR010427">
    <property type="entry name" value="DUF1023"/>
</dbReference>
<dbReference type="SUPFAM" id="SSF53474">
    <property type="entry name" value="alpha/beta-Hydrolases"/>
    <property type="match status" value="1"/>
</dbReference>
<feature type="coiled-coil region" evidence="1">
    <location>
        <begin position="266"/>
        <end position="293"/>
    </location>
</feature>
<evidence type="ECO:0000256" key="1">
    <source>
        <dbReference type="SAM" id="Coils"/>
    </source>
</evidence>
<feature type="domain" description="DUF1023" evidence="2">
    <location>
        <begin position="317"/>
        <end position="475"/>
    </location>
</feature>
<gene>
    <name evidence="3" type="ORF">HNR67_000806</name>
</gene>
<comment type="caution">
    <text evidence="3">The sequence shown here is derived from an EMBL/GenBank/DDBJ whole genome shotgun (WGS) entry which is preliminary data.</text>
</comment>
<evidence type="ECO:0000259" key="2">
    <source>
        <dbReference type="Pfam" id="PF06259"/>
    </source>
</evidence>
<dbReference type="Proteomes" id="UP000533598">
    <property type="component" value="Unassembled WGS sequence"/>
</dbReference>
<protein>
    <recommendedName>
        <fullName evidence="2">DUF1023 domain-containing protein</fullName>
    </recommendedName>
</protein>
<name>A0A7W7C7I9_9PSEU</name>
<dbReference type="RefSeq" id="WP_312986386.1">
    <property type="nucleotide sequence ID" value="NZ_BAAAUI010000003.1"/>
</dbReference>
<accession>A0A7W7C7I9</accession>
<proteinExistence type="predicted"/>
<dbReference type="Pfam" id="PF06259">
    <property type="entry name" value="Abhydrolase_8"/>
    <property type="match status" value="1"/>
</dbReference>
<dbReference type="EMBL" id="JACHMH010000001">
    <property type="protein sequence ID" value="MBB4674688.1"/>
    <property type="molecule type" value="Genomic_DNA"/>
</dbReference>
<dbReference type="InterPro" id="IPR029058">
    <property type="entry name" value="AB_hydrolase_fold"/>
</dbReference>
<evidence type="ECO:0000313" key="4">
    <source>
        <dbReference type="Proteomes" id="UP000533598"/>
    </source>
</evidence>
<evidence type="ECO:0000313" key="3">
    <source>
        <dbReference type="EMBL" id="MBB4674688.1"/>
    </source>
</evidence>
<keyword evidence="1" id="KW-0175">Coiled coil</keyword>
<organism evidence="3 4">
    <name type="scientific">Crossiella cryophila</name>
    <dbReference type="NCBI Taxonomy" id="43355"/>
    <lineage>
        <taxon>Bacteria</taxon>
        <taxon>Bacillati</taxon>
        <taxon>Actinomycetota</taxon>
        <taxon>Actinomycetes</taxon>
        <taxon>Pseudonocardiales</taxon>
        <taxon>Pseudonocardiaceae</taxon>
        <taxon>Crossiella</taxon>
    </lineage>
</organism>
<reference evidence="3 4" key="1">
    <citation type="submission" date="2020-08" db="EMBL/GenBank/DDBJ databases">
        <title>Sequencing the genomes of 1000 actinobacteria strains.</title>
        <authorList>
            <person name="Klenk H.-P."/>
        </authorList>
    </citation>
    <scope>NUCLEOTIDE SEQUENCE [LARGE SCALE GENOMIC DNA]</scope>
    <source>
        <strain evidence="3 4">DSM 44230</strain>
    </source>
</reference>
<keyword evidence="4" id="KW-1185">Reference proteome</keyword>
<sequence>MNPEALYQRMTVGDPGRLAEAADPLTGAVSAVDRAGESVRHSRAAAGSWAGDAGVAFTRRGDLSQVAASTSAARLRSAVAIVHAAARAQQAMRTGADRAIAIWRGRPAGADPLLERELAATVVRALETVRAPYTELLRSLAGALDRLDPGFGTVAGQTPEWQALPVHGLALPPVGSDPRQMAAWWAGLSTVERERLLLTRYDQLGRLRGLPAPVLDAANRRRITEDGARFRGALTEADRRLADRARELGLDPTDTENLRNANDPALSRLLDERATAQRQLRNTELAADRLAEAERLAAERGIPREEVLIMAWEPDGPRGQGGLAVAFGNPDRATDVAVCVPGTGSGLGGFSLGQAANLRAEMDAASPGGNATIQWLGYDAPDAITNAQVSRPDQAIEGAARLVADVDGYRAAAEHRQHLTVIGHSYGSTVAGYAGLHGLAADELAFVGSPGVGAASAAELPGRVWAGMTEHDPVVRATDGSWFTADGANHGPYDEQFGARGFGASEDAGLRHAHSAYFDQGSESLRNLGHIATGQPERVTGAGPGLGGEVGEAGGDLWDGGGRVIGSALDGDWDGVRAAAADTGRELLNDLGDAAVSGAGRLVESGRDLFGGLGRLF</sequence>